<dbReference type="InterPro" id="IPR011006">
    <property type="entry name" value="CheY-like_superfamily"/>
</dbReference>
<sequence>MPTAAPDHRGEPSTLFHGDAGKLDEMAVRLGDLARTLEDAADLQTTLDGIVRAAVEMVPGADHAGIMQVRRRRELTTSAATGELVVAVDRVQYRTGQGPCLEALYQHRTVRLPDGRLERRWPAFVAGLDEHGIGSMLSCQLYVHRDDLGALNLYAEQPKSFTDESEQIALLFAAHASVALATATRMAQLGQALDSRDIIGQAKGILMERHRVTSDRAFAMLVRVSQDLNVKLADVAHHLVKTGELDGGRPPAPRTGAA</sequence>
<protein>
    <submittedName>
        <fullName evidence="6">GAF and ANTAR domain-containing protein</fullName>
    </submittedName>
</protein>
<keyword evidence="4" id="KW-0804">Transcription</keyword>
<dbReference type="InterPro" id="IPR005561">
    <property type="entry name" value="ANTAR"/>
</dbReference>
<keyword evidence="3" id="KW-0805">Transcription regulation</keyword>
<keyword evidence="7" id="KW-1185">Reference proteome</keyword>
<dbReference type="Gene3D" id="3.30.450.40">
    <property type="match status" value="1"/>
</dbReference>
<evidence type="ECO:0000256" key="1">
    <source>
        <dbReference type="ARBA" id="ARBA00022679"/>
    </source>
</evidence>
<evidence type="ECO:0000256" key="2">
    <source>
        <dbReference type="ARBA" id="ARBA00022777"/>
    </source>
</evidence>
<dbReference type="SMART" id="SM00065">
    <property type="entry name" value="GAF"/>
    <property type="match status" value="1"/>
</dbReference>
<keyword evidence="1" id="KW-0808">Transferase</keyword>
<feature type="domain" description="ANTAR" evidence="5">
    <location>
        <begin position="179"/>
        <end position="240"/>
    </location>
</feature>
<reference evidence="6 7" key="1">
    <citation type="submission" date="2024-09" db="EMBL/GenBank/DDBJ databases">
        <authorList>
            <person name="Sun Q."/>
            <person name="Mori K."/>
        </authorList>
    </citation>
    <scope>NUCLEOTIDE SEQUENCE [LARGE SCALE GENOMIC DNA]</scope>
    <source>
        <strain evidence="6 7">TBRC 2205</strain>
    </source>
</reference>
<dbReference type="InterPro" id="IPR036388">
    <property type="entry name" value="WH-like_DNA-bd_sf"/>
</dbReference>
<evidence type="ECO:0000256" key="4">
    <source>
        <dbReference type="ARBA" id="ARBA00023163"/>
    </source>
</evidence>
<dbReference type="Gene3D" id="1.10.10.10">
    <property type="entry name" value="Winged helix-like DNA-binding domain superfamily/Winged helix DNA-binding domain"/>
    <property type="match status" value="1"/>
</dbReference>
<comment type="caution">
    <text evidence="6">The sequence shown here is derived from an EMBL/GenBank/DDBJ whole genome shotgun (WGS) entry which is preliminary data.</text>
</comment>
<dbReference type="InterPro" id="IPR029016">
    <property type="entry name" value="GAF-like_dom_sf"/>
</dbReference>
<name>A0ABV6NTV7_9ACTN</name>
<dbReference type="Proteomes" id="UP001589894">
    <property type="component" value="Unassembled WGS sequence"/>
</dbReference>
<evidence type="ECO:0000313" key="7">
    <source>
        <dbReference type="Proteomes" id="UP001589894"/>
    </source>
</evidence>
<dbReference type="Pfam" id="PF13185">
    <property type="entry name" value="GAF_2"/>
    <property type="match status" value="1"/>
</dbReference>
<dbReference type="EMBL" id="JBHLUE010000004">
    <property type="protein sequence ID" value="MFC0564210.1"/>
    <property type="molecule type" value="Genomic_DNA"/>
</dbReference>
<gene>
    <name evidence="6" type="ORF">ACFFHU_08530</name>
</gene>
<organism evidence="6 7">
    <name type="scientific">Plantactinospora siamensis</name>
    <dbReference type="NCBI Taxonomy" id="555372"/>
    <lineage>
        <taxon>Bacteria</taxon>
        <taxon>Bacillati</taxon>
        <taxon>Actinomycetota</taxon>
        <taxon>Actinomycetes</taxon>
        <taxon>Micromonosporales</taxon>
        <taxon>Micromonosporaceae</taxon>
        <taxon>Plantactinospora</taxon>
    </lineage>
</organism>
<evidence type="ECO:0000259" key="5">
    <source>
        <dbReference type="PROSITE" id="PS50921"/>
    </source>
</evidence>
<dbReference type="SUPFAM" id="SSF55781">
    <property type="entry name" value="GAF domain-like"/>
    <property type="match status" value="1"/>
</dbReference>
<accession>A0ABV6NTV7</accession>
<proteinExistence type="predicted"/>
<dbReference type="Pfam" id="PF03861">
    <property type="entry name" value="ANTAR"/>
    <property type="match status" value="1"/>
</dbReference>
<dbReference type="RefSeq" id="WP_377337154.1">
    <property type="nucleotide sequence ID" value="NZ_JBHLUE010000004.1"/>
</dbReference>
<dbReference type="PROSITE" id="PS50921">
    <property type="entry name" value="ANTAR"/>
    <property type="match status" value="1"/>
</dbReference>
<evidence type="ECO:0000256" key="3">
    <source>
        <dbReference type="ARBA" id="ARBA00023015"/>
    </source>
</evidence>
<dbReference type="SUPFAM" id="SSF52172">
    <property type="entry name" value="CheY-like"/>
    <property type="match status" value="1"/>
</dbReference>
<dbReference type="SMART" id="SM01012">
    <property type="entry name" value="ANTAR"/>
    <property type="match status" value="1"/>
</dbReference>
<evidence type="ECO:0000313" key="6">
    <source>
        <dbReference type="EMBL" id="MFC0564210.1"/>
    </source>
</evidence>
<dbReference type="InterPro" id="IPR003018">
    <property type="entry name" value="GAF"/>
</dbReference>
<dbReference type="PIRSF" id="PIRSF036625">
    <property type="entry name" value="GAF_ANTAR"/>
    <property type="match status" value="1"/>
</dbReference>
<keyword evidence="2" id="KW-0418">Kinase</keyword>
<dbReference type="InterPro" id="IPR012074">
    <property type="entry name" value="GAF_ANTAR"/>
</dbReference>